<proteinExistence type="inferred from homology"/>
<protein>
    <submittedName>
        <fullName evidence="7">Uncharacterized protein</fullName>
    </submittedName>
</protein>
<dbReference type="AlphaFoldDB" id="A0AAV6Z719"/>
<evidence type="ECO:0000256" key="2">
    <source>
        <dbReference type="ARBA" id="ARBA00010413"/>
    </source>
</evidence>
<evidence type="ECO:0000256" key="6">
    <source>
        <dbReference type="PIRSR" id="PIRSR605076-3"/>
    </source>
</evidence>
<evidence type="ECO:0000313" key="7">
    <source>
        <dbReference type="EMBL" id="KAG8542286.1"/>
    </source>
</evidence>
<dbReference type="GO" id="GO:0016020">
    <property type="term" value="C:membrane"/>
    <property type="evidence" value="ECO:0007669"/>
    <property type="project" value="UniProtKB-SubCell"/>
</dbReference>
<dbReference type="GO" id="GO:0005975">
    <property type="term" value="P:carbohydrate metabolic process"/>
    <property type="evidence" value="ECO:0007669"/>
    <property type="project" value="InterPro"/>
</dbReference>
<dbReference type="SUPFAM" id="SSF53448">
    <property type="entry name" value="Nucleotide-diphospho-sugar transferases"/>
    <property type="match status" value="1"/>
</dbReference>
<dbReference type="PANTHER" id="PTHR10462:SF57">
    <property type="entry name" value="HISTO-BLOOD GROUP ABO SYSTEM TRANSFERASE 2"/>
    <property type="match status" value="1"/>
</dbReference>
<sequence>MNEACATVCSGHLGGVMRGYRAYIKELIIFSYKAFNVPDVYSLSFLMLFIFALFFNRKRALNVLTPWLAPIIWNGTFNITVLDAQHKDTRIGLSVFGVKKYIRFLLPFLESAERYFMVGHKVTYYVFTDKVNDVVKPKIAEGRTLQLHDVAADKRWQDVVMRRMEILTAFAKERMPKEIDYLVCAD</sequence>
<dbReference type="Proteomes" id="UP000824782">
    <property type="component" value="Unassembled WGS sequence"/>
</dbReference>
<dbReference type="PANTHER" id="PTHR10462">
    <property type="entry name" value="GLYCOSYLTRANSFERASE-RELATED"/>
    <property type="match status" value="1"/>
</dbReference>
<dbReference type="InterPro" id="IPR005076">
    <property type="entry name" value="Glyco_trans_6"/>
</dbReference>
<feature type="non-terminal residue" evidence="7">
    <location>
        <position position="186"/>
    </location>
</feature>
<evidence type="ECO:0000256" key="4">
    <source>
        <dbReference type="ARBA" id="ARBA00022679"/>
    </source>
</evidence>
<keyword evidence="8" id="KW-1185">Reference proteome</keyword>
<dbReference type="EMBL" id="WNYA01005255">
    <property type="protein sequence ID" value="KAG8542286.1"/>
    <property type="molecule type" value="Genomic_DNA"/>
</dbReference>
<feature type="binding site" evidence="5">
    <location>
        <position position="101"/>
    </location>
    <ligand>
        <name>UDP-N-acetyl-alpha-D-galactosamine</name>
        <dbReference type="ChEBI" id="CHEBI:67138"/>
    </ligand>
</feature>
<gene>
    <name evidence="7" type="ORF">GDO81_027027</name>
</gene>
<comment type="caution">
    <text evidence="7">The sequence shown here is derived from an EMBL/GenBank/DDBJ whole genome shotgun (WGS) entry which is preliminary data.</text>
</comment>
<organism evidence="7 8">
    <name type="scientific">Engystomops pustulosus</name>
    <name type="common">Tungara frog</name>
    <name type="synonym">Physalaemus pustulosus</name>
    <dbReference type="NCBI Taxonomy" id="76066"/>
    <lineage>
        <taxon>Eukaryota</taxon>
        <taxon>Metazoa</taxon>
        <taxon>Chordata</taxon>
        <taxon>Craniata</taxon>
        <taxon>Vertebrata</taxon>
        <taxon>Euteleostomi</taxon>
        <taxon>Amphibia</taxon>
        <taxon>Batrachia</taxon>
        <taxon>Anura</taxon>
        <taxon>Neobatrachia</taxon>
        <taxon>Hyloidea</taxon>
        <taxon>Leptodactylidae</taxon>
        <taxon>Leiuperinae</taxon>
        <taxon>Engystomops</taxon>
    </lineage>
</organism>
<keyword evidence="4" id="KW-0808">Transferase</keyword>
<comment type="similarity">
    <text evidence="2">Belongs to the glycosyltransferase 6 family.</text>
</comment>
<name>A0AAV6Z719_ENGPU</name>
<dbReference type="InterPro" id="IPR029044">
    <property type="entry name" value="Nucleotide-diphossugar_trans"/>
</dbReference>
<feature type="binding site" evidence="5">
    <location>
        <begin position="96"/>
        <end position="98"/>
    </location>
    <ligand>
        <name>UDP-N-acetyl-alpha-D-galactosamine</name>
        <dbReference type="ChEBI" id="CHEBI:67138"/>
    </ligand>
</feature>
<dbReference type="GO" id="GO:0005794">
    <property type="term" value="C:Golgi apparatus"/>
    <property type="evidence" value="ECO:0007669"/>
    <property type="project" value="TreeGrafter"/>
</dbReference>
<evidence type="ECO:0000256" key="1">
    <source>
        <dbReference type="ARBA" id="ARBA00004606"/>
    </source>
</evidence>
<dbReference type="Pfam" id="PF03414">
    <property type="entry name" value="Glyco_transf_6"/>
    <property type="match status" value="1"/>
</dbReference>
<keyword evidence="3" id="KW-0328">Glycosyltransferase</keyword>
<dbReference type="Gene3D" id="3.90.550.10">
    <property type="entry name" value="Spore Coat Polysaccharide Biosynthesis Protein SpsA, Chain A"/>
    <property type="match status" value="1"/>
</dbReference>
<evidence type="ECO:0000256" key="5">
    <source>
        <dbReference type="PIRSR" id="PIRSR605076-2"/>
    </source>
</evidence>
<keyword evidence="6" id="KW-0479">Metal-binding</keyword>
<feature type="binding site" evidence="6">
    <location>
        <position position="186"/>
    </location>
    <ligand>
        <name>Mn(2+)</name>
        <dbReference type="ChEBI" id="CHEBI:29035"/>
    </ligand>
</feature>
<dbReference type="GO" id="GO:0046872">
    <property type="term" value="F:metal ion binding"/>
    <property type="evidence" value="ECO:0007669"/>
    <property type="project" value="UniProtKB-KW"/>
</dbReference>
<evidence type="ECO:0000313" key="8">
    <source>
        <dbReference type="Proteomes" id="UP000824782"/>
    </source>
</evidence>
<comment type="cofactor">
    <cofactor evidence="6">
        <name>Mn(2+)</name>
        <dbReference type="ChEBI" id="CHEBI:29035"/>
    </cofactor>
    <text evidence="6">Binds 1 Mn(2+) ion per subunit.</text>
</comment>
<evidence type="ECO:0000256" key="3">
    <source>
        <dbReference type="ARBA" id="ARBA00022676"/>
    </source>
</evidence>
<comment type="subcellular location">
    <subcellularLocation>
        <location evidence="1">Membrane</location>
        <topology evidence="1">Single-pass type II membrane protein</topology>
    </subcellularLocation>
</comment>
<dbReference type="GO" id="GO:0031982">
    <property type="term" value="C:vesicle"/>
    <property type="evidence" value="ECO:0007669"/>
    <property type="project" value="TreeGrafter"/>
</dbReference>
<reference evidence="7" key="1">
    <citation type="thesis" date="2020" institute="ProQuest LLC" country="789 East Eisenhower Parkway, Ann Arbor, MI, USA">
        <title>Comparative Genomics and Chromosome Evolution.</title>
        <authorList>
            <person name="Mudd A.B."/>
        </authorList>
    </citation>
    <scope>NUCLEOTIDE SEQUENCE</scope>
    <source>
        <strain evidence="7">237g6f4</strain>
        <tissue evidence="7">Blood</tissue>
    </source>
</reference>
<accession>A0AAV6Z719</accession>
<dbReference type="GO" id="GO:0016758">
    <property type="term" value="F:hexosyltransferase activity"/>
    <property type="evidence" value="ECO:0007669"/>
    <property type="project" value="InterPro"/>
</dbReference>
<keyword evidence="6" id="KW-0464">Manganese</keyword>